<evidence type="ECO:0000313" key="10">
    <source>
        <dbReference type="EMBL" id="KAK4880373.1"/>
    </source>
</evidence>
<keyword evidence="11" id="KW-1185">Reference proteome</keyword>
<accession>A0AAN7PAU7</accession>
<keyword evidence="8" id="KW-0966">Cell projection</keyword>
<dbReference type="AlphaFoldDB" id="A0AAN7PAU7"/>
<protein>
    <recommendedName>
        <fullName evidence="3">Dynein regulatory complex protein 9</fullName>
    </recommendedName>
    <alternativeName>
        <fullName evidence="9">IQ domain-containing protein G</fullName>
    </alternativeName>
</protein>
<dbReference type="PANTHER" id="PTHR14871:SF1">
    <property type="entry name" value="DYNEIN REGULATORY COMPLEX PROTEIN 9"/>
    <property type="match status" value="1"/>
</dbReference>
<dbReference type="InterPro" id="IPR042618">
    <property type="entry name" value="IQCG"/>
</dbReference>
<evidence type="ECO:0000256" key="6">
    <source>
        <dbReference type="ARBA" id="ARBA00023069"/>
    </source>
</evidence>
<dbReference type="GO" id="GO:0044782">
    <property type="term" value="P:cilium organization"/>
    <property type="evidence" value="ECO:0007669"/>
    <property type="project" value="TreeGrafter"/>
</dbReference>
<dbReference type="CDD" id="cd23766">
    <property type="entry name" value="IQCG"/>
    <property type="match status" value="1"/>
</dbReference>
<evidence type="ECO:0000256" key="9">
    <source>
        <dbReference type="ARBA" id="ARBA00032183"/>
    </source>
</evidence>
<dbReference type="GO" id="GO:0005737">
    <property type="term" value="C:cytoplasm"/>
    <property type="evidence" value="ECO:0007669"/>
    <property type="project" value="TreeGrafter"/>
</dbReference>
<evidence type="ECO:0000256" key="1">
    <source>
        <dbReference type="ARBA" id="ARBA00004611"/>
    </source>
</evidence>
<dbReference type="PANTHER" id="PTHR14871">
    <property type="entry name" value="DYNEIN REGULATORY COMPLEX PROTEIN 9"/>
    <property type="match status" value="1"/>
</dbReference>
<evidence type="ECO:0000256" key="5">
    <source>
        <dbReference type="ARBA" id="ARBA00022846"/>
    </source>
</evidence>
<evidence type="ECO:0000256" key="2">
    <source>
        <dbReference type="ARBA" id="ARBA00008222"/>
    </source>
</evidence>
<evidence type="ECO:0000313" key="11">
    <source>
        <dbReference type="Proteomes" id="UP001353858"/>
    </source>
</evidence>
<dbReference type="PROSITE" id="PS51257">
    <property type="entry name" value="PROKAR_LIPOPROTEIN"/>
    <property type="match status" value="1"/>
</dbReference>
<evidence type="ECO:0000256" key="8">
    <source>
        <dbReference type="ARBA" id="ARBA00023273"/>
    </source>
</evidence>
<dbReference type="GO" id="GO:0031514">
    <property type="term" value="C:motile cilium"/>
    <property type="evidence" value="ECO:0007669"/>
    <property type="project" value="TreeGrafter"/>
</dbReference>
<dbReference type="EMBL" id="JARPUR010000003">
    <property type="protein sequence ID" value="KAK4880373.1"/>
    <property type="molecule type" value="Genomic_DNA"/>
</dbReference>
<keyword evidence="5" id="KW-0282">Flagellum</keyword>
<organism evidence="10 11">
    <name type="scientific">Aquatica leii</name>
    <dbReference type="NCBI Taxonomy" id="1421715"/>
    <lineage>
        <taxon>Eukaryota</taxon>
        <taxon>Metazoa</taxon>
        <taxon>Ecdysozoa</taxon>
        <taxon>Arthropoda</taxon>
        <taxon>Hexapoda</taxon>
        <taxon>Insecta</taxon>
        <taxon>Pterygota</taxon>
        <taxon>Neoptera</taxon>
        <taxon>Endopterygota</taxon>
        <taxon>Coleoptera</taxon>
        <taxon>Polyphaga</taxon>
        <taxon>Elateriformia</taxon>
        <taxon>Elateroidea</taxon>
        <taxon>Lampyridae</taxon>
        <taxon>Luciolinae</taxon>
        <taxon>Aquatica</taxon>
    </lineage>
</organism>
<dbReference type="Pfam" id="PF00612">
    <property type="entry name" value="IQ"/>
    <property type="match status" value="1"/>
</dbReference>
<keyword evidence="6" id="KW-0969">Cilium</keyword>
<evidence type="ECO:0000256" key="7">
    <source>
        <dbReference type="ARBA" id="ARBA00023212"/>
    </source>
</evidence>
<proteinExistence type="inferred from homology"/>
<gene>
    <name evidence="10" type="ORF">RN001_008519</name>
</gene>
<keyword evidence="4" id="KW-0963">Cytoplasm</keyword>
<name>A0AAN7PAU7_9COLE</name>
<comment type="caution">
    <text evidence="10">The sequence shown here is derived from an EMBL/GenBank/DDBJ whole genome shotgun (WGS) entry which is preliminary data.</text>
</comment>
<comment type="similarity">
    <text evidence="2">Belongs to the DRC9 family.</text>
</comment>
<dbReference type="PROSITE" id="PS50096">
    <property type="entry name" value="IQ"/>
    <property type="match status" value="1"/>
</dbReference>
<evidence type="ECO:0000256" key="4">
    <source>
        <dbReference type="ARBA" id="ARBA00022490"/>
    </source>
</evidence>
<evidence type="ECO:0000256" key="3">
    <source>
        <dbReference type="ARBA" id="ARBA00013738"/>
    </source>
</evidence>
<reference evidence="11" key="1">
    <citation type="submission" date="2023-01" db="EMBL/GenBank/DDBJ databases">
        <title>Key to firefly adult light organ development and bioluminescence: homeobox transcription factors regulate luciferase expression and transportation to peroxisome.</title>
        <authorList>
            <person name="Fu X."/>
        </authorList>
    </citation>
    <scope>NUCLEOTIDE SEQUENCE [LARGE SCALE GENOMIC DNA]</scope>
</reference>
<comment type="subcellular location">
    <subcellularLocation>
        <location evidence="1">Cytoplasm</location>
        <location evidence="1">Cytoskeleton</location>
        <location evidence="1">Flagellum axoneme</location>
    </subcellularLocation>
</comment>
<keyword evidence="7" id="KW-0206">Cytoskeleton</keyword>
<dbReference type="Proteomes" id="UP001353858">
    <property type="component" value="Unassembled WGS sequence"/>
</dbReference>
<dbReference type="InterPro" id="IPR000048">
    <property type="entry name" value="IQ_motif_EF-hand-BS"/>
</dbReference>
<sequence>MSNCESRDDSIDECTNDDFESYCLPTIISMACATVLEDAIDELAILGKIGTFAKVSAEYQYQSVEERCSSYIPETQLYDPETIATYEEAMLRARYIKFQRDRSFVEKVLYETMSSLVKNNEFVCLKKYVDQHYTNINNEDEVFRCYDLNQETFNNLENLLEQERFQNNAKLQKLSETIGNLKDKIEDVCLENRVKLRYVKEWEESRLEQNDLQLDYAEVFYTRSINNFKTDIDREMRINAEIEGFILEIQQDHTQQIQHWMERYDTEIEVRDTEIQMLKEKREDQFNRLHQLSELFEQHRNDINSYLAVKEIRRLEEELRQKQIRAAIRIQAWWRGTMYRKCLGPYRVKKGPQKGKGKGKK</sequence>